<dbReference type="Proteomes" id="UP000824120">
    <property type="component" value="Chromosome 11"/>
</dbReference>
<sequence>MKGGSWRKIDKDPRGVSNAVSHSTSLAFHRIGKSVLESSKNNNNTEQMDVDEALTVHFEEGIIMNILSRLSMKHFKRAKNDQNSQKSLITHMCMNENRFSSYCCPLSSVQMGENAQKIELLFSWIALFTIEDSSVYRVILKYGFADGELLFSCFHIPSSGTQFRTSSRPFVSWLQPGSFYRKLDLSEISSFLCMIDGPPKNAQTGSASHHPKQIMYREDVGKFNSQQKKKKSRRSFQICKGKSIMESSNNNTEQMDVDQVSFDGVDYLQLSLGIPVALTVHFEEGLVMNILSRLSMRHFKHVKNDQTSQKFLITHLCSNEHRFNSYCCPISLVQMVEDAQKLDRPLSSKPFFRVWCGCDGLVVVLVSGIVVDKHPIHLLWNPSIRESWSALCTIQDISFYRVIPKYRFAGGELLLLSCVHEPGCGIVLRTSAGPFASWMQASIDQDIVVFTESLISLKSLVSNV</sequence>
<proteinExistence type="predicted"/>
<keyword evidence="3" id="KW-1185">Reference proteome</keyword>
<organism evidence="2 3">
    <name type="scientific">Solanum commersonii</name>
    <name type="common">Commerson's wild potato</name>
    <name type="synonym">Commerson's nightshade</name>
    <dbReference type="NCBI Taxonomy" id="4109"/>
    <lineage>
        <taxon>Eukaryota</taxon>
        <taxon>Viridiplantae</taxon>
        <taxon>Streptophyta</taxon>
        <taxon>Embryophyta</taxon>
        <taxon>Tracheophyta</taxon>
        <taxon>Spermatophyta</taxon>
        <taxon>Magnoliopsida</taxon>
        <taxon>eudicotyledons</taxon>
        <taxon>Gunneridae</taxon>
        <taxon>Pentapetalae</taxon>
        <taxon>asterids</taxon>
        <taxon>lamiids</taxon>
        <taxon>Solanales</taxon>
        <taxon>Solanaceae</taxon>
        <taxon>Solanoideae</taxon>
        <taxon>Solaneae</taxon>
        <taxon>Solanum</taxon>
    </lineage>
</organism>
<name>A0A9J5WH70_SOLCO</name>
<dbReference type="EMBL" id="JACXVP010000011">
    <property type="protein sequence ID" value="KAG5574312.1"/>
    <property type="molecule type" value="Genomic_DNA"/>
</dbReference>
<gene>
    <name evidence="2" type="ORF">H5410_054446</name>
</gene>
<evidence type="ECO:0000313" key="3">
    <source>
        <dbReference type="Proteomes" id="UP000824120"/>
    </source>
</evidence>
<feature type="region of interest" description="Disordered" evidence="1">
    <location>
        <begin position="1"/>
        <end position="21"/>
    </location>
</feature>
<dbReference type="AlphaFoldDB" id="A0A9J5WH70"/>
<evidence type="ECO:0000256" key="1">
    <source>
        <dbReference type="SAM" id="MobiDB-lite"/>
    </source>
</evidence>
<accession>A0A9J5WH70</accession>
<protein>
    <submittedName>
        <fullName evidence="2">Uncharacterized protein</fullName>
    </submittedName>
</protein>
<comment type="caution">
    <text evidence="2">The sequence shown here is derived from an EMBL/GenBank/DDBJ whole genome shotgun (WGS) entry which is preliminary data.</text>
</comment>
<reference evidence="2 3" key="1">
    <citation type="submission" date="2020-09" db="EMBL/GenBank/DDBJ databases">
        <title>De no assembly of potato wild relative species, Solanum commersonii.</title>
        <authorList>
            <person name="Cho K."/>
        </authorList>
    </citation>
    <scope>NUCLEOTIDE SEQUENCE [LARGE SCALE GENOMIC DNA]</scope>
    <source>
        <strain evidence="2">LZ3.2</strain>
        <tissue evidence="2">Leaf</tissue>
    </source>
</reference>
<evidence type="ECO:0000313" key="2">
    <source>
        <dbReference type="EMBL" id="KAG5574312.1"/>
    </source>
</evidence>